<dbReference type="AlphaFoldDB" id="A0A7S0Z6P5"/>
<keyword evidence="3" id="KW-0813">Transport</keyword>
<keyword evidence="4" id="KW-0150">Chloroplast</keyword>
<dbReference type="Gene3D" id="3.90.510.10">
    <property type="entry name" value="Phycoerythrin alpha chain"/>
    <property type="match status" value="1"/>
</dbReference>
<dbReference type="GO" id="GO:0015979">
    <property type="term" value="P:photosynthesis"/>
    <property type="evidence" value="ECO:0007669"/>
    <property type="project" value="UniProtKB-KW"/>
</dbReference>
<feature type="signal peptide" evidence="13">
    <location>
        <begin position="1"/>
        <end position="16"/>
    </location>
</feature>
<dbReference type="InterPro" id="IPR037011">
    <property type="entry name" value="Phycoerythr-like_a_sf"/>
</dbReference>
<evidence type="ECO:0000256" key="12">
    <source>
        <dbReference type="ARBA" id="ARBA00033724"/>
    </source>
</evidence>
<feature type="chain" id="PRO_5031276507" description="Phycoerythrin alpha chain domain-containing protein" evidence="13">
    <location>
        <begin position="17"/>
        <end position="152"/>
    </location>
</feature>
<sequence>MLKNAVLCAVIGSAAAFSPSMVAGPGRREVVQGAGAAAVVAPLLRPAEADAAFFGKASGGPRKPLTAPVISILDHRGCSENSKHQEYKGKASSDENDEMCIVVRQQKISVAESDAAKLRQEYLSFKASGLLTTRIWQQGPNYQENFDFFPDN</sequence>
<comment type="function">
    <text evidence="12">Light-harvesting photosynthetic tetrapyrrole chromophore-protein from the phycobiliprotein complex.</text>
</comment>
<keyword evidence="11" id="KW-0089">Bile pigment</keyword>
<evidence type="ECO:0000256" key="1">
    <source>
        <dbReference type="ARBA" id="ARBA00004622"/>
    </source>
</evidence>
<evidence type="ECO:0000256" key="11">
    <source>
        <dbReference type="ARBA" id="ARBA00023307"/>
    </source>
</evidence>
<comment type="similarity">
    <text evidence="2">Belongs to the phycoerythrin family.</text>
</comment>
<evidence type="ECO:0000256" key="2">
    <source>
        <dbReference type="ARBA" id="ARBA00010039"/>
    </source>
</evidence>
<evidence type="ECO:0000256" key="10">
    <source>
        <dbReference type="ARBA" id="ARBA00023136"/>
    </source>
</evidence>
<protein>
    <recommendedName>
        <fullName evidence="14">Phycoerythrin alpha chain domain-containing protein</fullName>
    </recommendedName>
</protein>
<keyword evidence="8" id="KW-0157">Chromophore</keyword>
<evidence type="ECO:0000259" key="14">
    <source>
        <dbReference type="Pfam" id="PF02972"/>
    </source>
</evidence>
<feature type="domain" description="Phycoerythrin alpha chain" evidence="14">
    <location>
        <begin position="67"/>
        <end position="124"/>
    </location>
</feature>
<comment type="subcellular location">
    <subcellularLocation>
        <location evidence="1">Plastid</location>
        <location evidence="1">Chloroplast thylakoid membrane</location>
        <topology evidence="1">Peripheral membrane protein</topology>
        <orientation evidence="1">Lumenal side</orientation>
    </subcellularLocation>
</comment>
<gene>
    <name evidence="15" type="ORF">HTEP1355_LOCUS20636</name>
</gene>
<dbReference type="GO" id="GO:0009535">
    <property type="term" value="C:chloroplast thylakoid membrane"/>
    <property type="evidence" value="ECO:0007669"/>
    <property type="project" value="UniProtKB-SubCell"/>
</dbReference>
<evidence type="ECO:0000256" key="3">
    <source>
        <dbReference type="ARBA" id="ARBA00022448"/>
    </source>
</evidence>
<reference evidence="15" key="1">
    <citation type="submission" date="2021-01" db="EMBL/GenBank/DDBJ databases">
        <authorList>
            <person name="Corre E."/>
            <person name="Pelletier E."/>
            <person name="Niang G."/>
            <person name="Scheremetjew M."/>
            <person name="Finn R."/>
            <person name="Kale V."/>
            <person name="Holt S."/>
            <person name="Cochrane G."/>
            <person name="Meng A."/>
            <person name="Brown T."/>
            <person name="Cohen L."/>
        </authorList>
    </citation>
    <scope>NUCLEOTIDE SEQUENCE</scope>
    <source>
        <strain evidence="15">CCMP443</strain>
    </source>
</reference>
<accession>A0A7S0Z6P5</accession>
<name>A0A7S0Z6P5_9CRYP</name>
<keyword evidence="13" id="KW-0732">Signal</keyword>
<evidence type="ECO:0000256" key="13">
    <source>
        <dbReference type="SAM" id="SignalP"/>
    </source>
</evidence>
<dbReference type="SUPFAM" id="SSF56568">
    <property type="entry name" value="Non-globular alpha+beta subunits of globular proteins"/>
    <property type="match status" value="1"/>
</dbReference>
<evidence type="ECO:0000256" key="6">
    <source>
        <dbReference type="ARBA" id="ARBA00022640"/>
    </source>
</evidence>
<dbReference type="GO" id="GO:0030089">
    <property type="term" value="C:phycobilisome"/>
    <property type="evidence" value="ECO:0007669"/>
    <property type="project" value="InterPro"/>
</dbReference>
<proteinExistence type="inferred from homology"/>
<evidence type="ECO:0000256" key="9">
    <source>
        <dbReference type="ARBA" id="ARBA00023078"/>
    </source>
</evidence>
<keyword evidence="7" id="KW-0249">Electron transport</keyword>
<dbReference type="InterPro" id="IPR004228">
    <property type="entry name" value="Phycoerythr_a"/>
</dbReference>
<keyword evidence="9" id="KW-0793">Thylakoid</keyword>
<dbReference type="EMBL" id="HBFN01035594">
    <property type="protein sequence ID" value="CAD8806957.1"/>
    <property type="molecule type" value="Transcribed_RNA"/>
</dbReference>
<dbReference type="InterPro" id="IPR011070">
    <property type="entry name" value="Globular_prot_asu/bsu"/>
</dbReference>
<evidence type="ECO:0000256" key="5">
    <source>
        <dbReference type="ARBA" id="ARBA00022531"/>
    </source>
</evidence>
<dbReference type="Pfam" id="PF02972">
    <property type="entry name" value="Phycoerythr_ab"/>
    <property type="match status" value="1"/>
</dbReference>
<keyword evidence="6" id="KW-0934">Plastid</keyword>
<keyword evidence="5" id="KW-0602">Photosynthesis</keyword>
<organism evidence="15">
    <name type="scientific">Hemiselmis tepida</name>
    <dbReference type="NCBI Taxonomy" id="464990"/>
    <lineage>
        <taxon>Eukaryota</taxon>
        <taxon>Cryptophyceae</taxon>
        <taxon>Cryptomonadales</taxon>
        <taxon>Hemiselmidaceae</taxon>
        <taxon>Hemiselmis</taxon>
    </lineage>
</organism>
<evidence type="ECO:0000256" key="4">
    <source>
        <dbReference type="ARBA" id="ARBA00022528"/>
    </source>
</evidence>
<evidence type="ECO:0000256" key="8">
    <source>
        <dbReference type="ARBA" id="ARBA00022991"/>
    </source>
</evidence>
<evidence type="ECO:0000256" key="7">
    <source>
        <dbReference type="ARBA" id="ARBA00022982"/>
    </source>
</evidence>
<keyword evidence="10" id="KW-0472">Membrane</keyword>
<evidence type="ECO:0000313" key="15">
    <source>
        <dbReference type="EMBL" id="CAD8806957.1"/>
    </source>
</evidence>